<feature type="domain" description="DUF2062" evidence="2">
    <location>
        <begin position="111"/>
        <end position="242"/>
    </location>
</feature>
<gene>
    <name evidence="3" type="ORF">GOP47_0011283</name>
</gene>
<comment type="caution">
    <text evidence="3">The sequence shown here is derived from an EMBL/GenBank/DDBJ whole genome shotgun (WGS) entry which is preliminary data.</text>
</comment>
<evidence type="ECO:0000259" key="2">
    <source>
        <dbReference type="Pfam" id="PF09835"/>
    </source>
</evidence>
<keyword evidence="4" id="KW-1185">Reference proteome</keyword>
<name>A0A9D4ZHH2_ADICA</name>
<evidence type="ECO:0000313" key="3">
    <source>
        <dbReference type="EMBL" id="KAI5073270.1"/>
    </source>
</evidence>
<evidence type="ECO:0000313" key="4">
    <source>
        <dbReference type="Proteomes" id="UP000886520"/>
    </source>
</evidence>
<dbReference type="EMBL" id="JABFUD020000011">
    <property type="protein sequence ID" value="KAI5073270.1"/>
    <property type="molecule type" value="Genomic_DNA"/>
</dbReference>
<dbReference type="OrthoDB" id="1914153at2759"/>
<dbReference type="PANTHER" id="PTHR35102:SF1">
    <property type="entry name" value="E3 UBIQUITIN-PROTEIN LIGASE"/>
    <property type="match status" value="1"/>
</dbReference>
<evidence type="ECO:0000256" key="1">
    <source>
        <dbReference type="SAM" id="Phobius"/>
    </source>
</evidence>
<dbReference type="Proteomes" id="UP000886520">
    <property type="component" value="Chromosome 11"/>
</dbReference>
<keyword evidence="1" id="KW-1133">Transmembrane helix</keyword>
<feature type="transmembrane region" description="Helical" evidence="1">
    <location>
        <begin position="120"/>
        <end position="151"/>
    </location>
</feature>
<dbReference type="AlphaFoldDB" id="A0A9D4ZHH2"/>
<dbReference type="PANTHER" id="PTHR35102">
    <property type="entry name" value="E3 UBIQUITIN-PROTEIN LIGASE"/>
    <property type="match status" value="1"/>
</dbReference>
<feature type="transmembrane region" description="Helical" evidence="1">
    <location>
        <begin position="157"/>
        <end position="179"/>
    </location>
</feature>
<dbReference type="Pfam" id="PF09835">
    <property type="entry name" value="DUF2062"/>
    <property type="match status" value="1"/>
</dbReference>
<feature type="transmembrane region" description="Helical" evidence="1">
    <location>
        <begin position="210"/>
        <end position="240"/>
    </location>
</feature>
<accession>A0A9D4ZHH2</accession>
<protein>
    <recommendedName>
        <fullName evidence="2">DUF2062 domain-containing protein</fullName>
    </recommendedName>
</protein>
<dbReference type="InterPro" id="IPR018639">
    <property type="entry name" value="DUF2062"/>
</dbReference>
<sequence length="284" mass="32252">MHYSRWREPPALTHAHNSLPPAYPSHLTWRCLCFVRNYLKIMSSEPLLPATEQQLDYSAKCSFDFCTEGGSLPTLQSELKPEIVLVDERHKRQTWIVRWGRRRVLDPFIVILRRGLEPKLLALSAALGLTVGVFPVCGVTIGLCALIAVILRSKCHWPTLVLANFVVTPFELGLVVPFMRVGELVTNGRHFPFTPGAVWDVIRGRASRDVLFGVLHAVIGWSIFAPVCLSLLFVIFYPIFRFITLSPKKCMPLGFMYYICNRATTRSRGESLHVHSNYFSIVLR</sequence>
<reference evidence="3" key="1">
    <citation type="submission" date="2021-01" db="EMBL/GenBank/DDBJ databases">
        <title>Adiantum capillus-veneris genome.</title>
        <authorList>
            <person name="Fang Y."/>
            <person name="Liao Q."/>
        </authorList>
    </citation>
    <scope>NUCLEOTIDE SEQUENCE</scope>
    <source>
        <strain evidence="3">H3</strain>
        <tissue evidence="3">Leaf</tissue>
    </source>
</reference>
<keyword evidence="1" id="KW-0472">Membrane</keyword>
<proteinExistence type="predicted"/>
<organism evidence="3 4">
    <name type="scientific">Adiantum capillus-veneris</name>
    <name type="common">Maidenhair fern</name>
    <dbReference type="NCBI Taxonomy" id="13818"/>
    <lineage>
        <taxon>Eukaryota</taxon>
        <taxon>Viridiplantae</taxon>
        <taxon>Streptophyta</taxon>
        <taxon>Embryophyta</taxon>
        <taxon>Tracheophyta</taxon>
        <taxon>Polypodiopsida</taxon>
        <taxon>Polypodiidae</taxon>
        <taxon>Polypodiales</taxon>
        <taxon>Pteridineae</taxon>
        <taxon>Pteridaceae</taxon>
        <taxon>Vittarioideae</taxon>
        <taxon>Adiantum</taxon>
    </lineage>
</organism>
<keyword evidence="1" id="KW-0812">Transmembrane</keyword>